<gene>
    <name evidence="2" type="ORF">AS033_09860</name>
</gene>
<evidence type="ECO:0000256" key="1">
    <source>
        <dbReference type="SAM" id="Phobius"/>
    </source>
</evidence>
<proteinExistence type="predicted"/>
<keyword evidence="1" id="KW-1133">Transmembrane helix</keyword>
<dbReference type="Proteomes" id="UP000053797">
    <property type="component" value="Unassembled WGS sequence"/>
</dbReference>
<feature type="transmembrane region" description="Helical" evidence="1">
    <location>
        <begin position="306"/>
        <end position="323"/>
    </location>
</feature>
<dbReference type="AlphaFoldDB" id="A0A0V8GHM2"/>
<feature type="transmembrane region" description="Helical" evidence="1">
    <location>
        <begin position="398"/>
        <end position="420"/>
    </location>
</feature>
<evidence type="ECO:0000313" key="2">
    <source>
        <dbReference type="EMBL" id="KSU49649.1"/>
    </source>
</evidence>
<feature type="transmembrane region" description="Helical" evidence="1">
    <location>
        <begin position="99"/>
        <end position="118"/>
    </location>
</feature>
<feature type="transmembrane region" description="Helical" evidence="1">
    <location>
        <begin position="54"/>
        <end position="73"/>
    </location>
</feature>
<keyword evidence="1" id="KW-0472">Membrane</keyword>
<feature type="transmembrane region" description="Helical" evidence="1">
    <location>
        <begin position="185"/>
        <end position="204"/>
    </location>
</feature>
<dbReference type="RefSeq" id="WP_058265374.1">
    <property type="nucleotide sequence ID" value="NZ_FMYN01000002.1"/>
</dbReference>
<feature type="transmembrane region" description="Helical" evidence="1">
    <location>
        <begin position="159"/>
        <end position="178"/>
    </location>
</feature>
<organism evidence="2 3">
    <name type="scientific">Exiguobacterium indicum</name>
    <dbReference type="NCBI Taxonomy" id="296995"/>
    <lineage>
        <taxon>Bacteria</taxon>
        <taxon>Bacillati</taxon>
        <taxon>Bacillota</taxon>
        <taxon>Bacilli</taxon>
        <taxon>Bacillales</taxon>
        <taxon>Bacillales Family XII. Incertae Sedis</taxon>
        <taxon>Exiguobacterium</taxon>
    </lineage>
</organism>
<feature type="transmembrane region" description="Helical" evidence="1">
    <location>
        <begin position="261"/>
        <end position="277"/>
    </location>
</feature>
<evidence type="ECO:0008006" key="4">
    <source>
        <dbReference type="Google" id="ProtNLM"/>
    </source>
</evidence>
<dbReference type="OrthoDB" id="2356989at2"/>
<feature type="transmembrane region" description="Helical" evidence="1">
    <location>
        <begin position="465"/>
        <end position="487"/>
    </location>
</feature>
<feature type="transmembrane region" description="Helical" evidence="1">
    <location>
        <begin position="224"/>
        <end position="245"/>
    </location>
</feature>
<sequence length="493" mass="56455">MKRTRNISIVLNSLFFLVISYVAWYRRQEVLSEAQEFGKDVNAWDITFAIQNDMYLILFFLMPLLLFLSFRTIEQQYEPTILIRVGSFRNWVYYSTKRYVRAVLTLFGFVLLLSLLSASDQSFTLQWSPYSRLATSGNISHYLVSSFHSPLSVIFLKPILWLLASIVLHGFMCIVFLLHEKRNGLLLQAAGVVFWCIFSFKSSFGVGEFFSPATYFSVGAVSNIMHPWIALVILSLAIVLIYLLAQWMRPLRQLLTSRNEFVPYLTYAMLASLYIFLSSSRASTELQTIGDLFVVVFYGVSAEDSSFLQLVSHLILFFGLAYLSQLRLQDQMTAIGPYTWMRYQRLEKWALHVFVKEGRFYLLALSLLILGTMGIGMLQGVSLSLSTNLLSISPMQLLLQLIGISMLQLMLYSLFSFILLWQFPDGYAMLGVFGILSVFLLPNFNRYGIIPSGLNGFAQLQSFSLTHLLIVLLIYVGLSLVWLYLLFQKSIRI</sequence>
<keyword evidence="1" id="KW-0812">Transmembrane</keyword>
<reference evidence="2 3" key="1">
    <citation type="journal article" date="2015" name="Int. J. Syst. Evol. Microbiol.">
        <title>Exiguobacterium enclense sp. nov., isolated from sediment.</title>
        <authorList>
            <person name="Dastager S.G."/>
            <person name="Mawlankar R."/>
            <person name="Sonalkar V.V."/>
            <person name="Thorat M.N."/>
            <person name="Mual P."/>
            <person name="Verma A."/>
            <person name="Krishnamurthi S."/>
            <person name="Tang S.K."/>
            <person name="Li W.J."/>
        </authorList>
    </citation>
    <scope>NUCLEOTIDE SEQUENCE [LARGE SCALE GENOMIC DNA]</scope>
    <source>
        <strain evidence="2 3">NIO-1109</strain>
    </source>
</reference>
<feature type="transmembrane region" description="Helical" evidence="1">
    <location>
        <begin position="360"/>
        <end position="378"/>
    </location>
</feature>
<feature type="transmembrane region" description="Helical" evidence="1">
    <location>
        <begin position="427"/>
        <end position="445"/>
    </location>
</feature>
<protein>
    <recommendedName>
        <fullName evidence="4">Permease</fullName>
    </recommendedName>
</protein>
<name>A0A0V8GHM2_9BACL</name>
<dbReference type="EMBL" id="LNQL01000002">
    <property type="protein sequence ID" value="KSU49649.1"/>
    <property type="molecule type" value="Genomic_DNA"/>
</dbReference>
<accession>A0A0V8GHM2</accession>
<feature type="transmembrane region" description="Helical" evidence="1">
    <location>
        <begin position="7"/>
        <end position="25"/>
    </location>
</feature>
<comment type="caution">
    <text evidence="2">The sequence shown here is derived from an EMBL/GenBank/DDBJ whole genome shotgun (WGS) entry which is preliminary data.</text>
</comment>
<evidence type="ECO:0000313" key="3">
    <source>
        <dbReference type="Proteomes" id="UP000053797"/>
    </source>
</evidence>